<dbReference type="EMBL" id="CP058316">
    <property type="protein sequence ID" value="QLD12317.1"/>
    <property type="molecule type" value="Genomic_DNA"/>
</dbReference>
<proteinExistence type="inferred from homology"/>
<reference evidence="5 6" key="1">
    <citation type="submission" date="2020-06" db="EMBL/GenBank/DDBJ databases">
        <authorList>
            <person name="Jo H."/>
        </authorList>
    </citation>
    <scope>NUCLEOTIDE SEQUENCE [LARGE SCALE GENOMIC DNA]</scope>
    <source>
        <strain evidence="5 6">I46</strain>
    </source>
</reference>
<dbReference type="PANTHER" id="PTHR23416:SF23">
    <property type="entry name" value="ACETYLTRANSFERASE C18B11.09C-RELATED"/>
    <property type="match status" value="1"/>
</dbReference>
<name>A0A7D5ITF5_9MICO</name>
<keyword evidence="3" id="KW-0677">Repeat</keyword>
<keyword evidence="2 5" id="KW-0808">Transferase</keyword>
<sequence length="178" mass="18854">MGAGRHLAGFSGTGYDKGRGLIWQAAWQLASAVAVMPWFVPVRVRVAVLRAFGARIGHGVNLRAGVRVHWPWKLEIGDDTWIGERAWILNLEPVTIGSDVCISQSALLCTGSHDRRSPTFEFDNAPIVVEDGAWVAARATVLRGVRIGAGALVGATALVVRDVPAGGTLLAPAAVVRS</sequence>
<evidence type="ECO:0000256" key="1">
    <source>
        <dbReference type="ARBA" id="ARBA00007274"/>
    </source>
</evidence>
<comment type="similarity">
    <text evidence="1">Belongs to the transferase hexapeptide repeat family.</text>
</comment>
<gene>
    <name evidence="5" type="ORF">HW566_11350</name>
</gene>
<evidence type="ECO:0000313" key="5">
    <source>
        <dbReference type="EMBL" id="QLD12317.1"/>
    </source>
</evidence>
<organism evidence="5 6">
    <name type="scientific">Microbacterium oleivorans</name>
    <dbReference type="NCBI Taxonomy" id="273677"/>
    <lineage>
        <taxon>Bacteria</taxon>
        <taxon>Bacillati</taxon>
        <taxon>Actinomycetota</taxon>
        <taxon>Actinomycetes</taxon>
        <taxon>Micrococcales</taxon>
        <taxon>Microbacteriaceae</taxon>
        <taxon>Microbacterium</taxon>
    </lineage>
</organism>
<evidence type="ECO:0000313" key="6">
    <source>
        <dbReference type="Proteomes" id="UP000509638"/>
    </source>
</evidence>
<accession>A0A7D5ITF5</accession>
<evidence type="ECO:0000256" key="2">
    <source>
        <dbReference type="ARBA" id="ARBA00022679"/>
    </source>
</evidence>
<keyword evidence="4" id="KW-0472">Membrane</keyword>
<dbReference type="PROSITE" id="PS00101">
    <property type="entry name" value="HEXAPEP_TRANSFERASES"/>
    <property type="match status" value="1"/>
</dbReference>
<dbReference type="InterPro" id="IPR051159">
    <property type="entry name" value="Hexapeptide_acetyltransf"/>
</dbReference>
<keyword evidence="4" id="KW-1133">Transmembrane helix</keyword>
<dbReference type="AlphaFoldDB" id="A0A7D5ITF5"/>
<dbReference type="PANTHER" id="PTHR23416">
    <property type="entry name" value="SIALIC ACID SYNTHASE-RELATED"/>
    <property type="match status" value="1"/>
</dbReference>
<dbReference type="GO" id="GO:0005829">
    <property type="term" value="C:cytosol"/>
    <property type="evidence" value="ECO:0007669"/>
    <property type="project" value="TreeGrafter"/>
</dbReference>
<dbReference type="InterPro" id="IPR011004">
    <property type="entry name" value="Trimer_LpxA-like_sf"/>
</dbReference>
<dbReference type="GO" id="GO:0008374">
    <property type="term" value="F:O-acyltransferase activity"/>
    <property type="evidence" value="ECO:0007669"/>
    <property type="project" value="TreeGrafter"/>
</dbReference>
<dbReference type="Proteomes" id="UP000509638">
    <property type="component" value="Chromosome"/>
</dbReference>
<feature type="transmembrane region" description="Helical" evidence="4">
    <location>
        <begin position="20"/>
        <end position="40"/>
    </location>
</feature>
<dbReference type="InterPro" id="IPR018357">
    <property type="entry name" value="Hexapep_transf_CS"/>
</dbReference>
<dbReference type="SUPFAM" id="SSF51161">
    <property type="entry name" value="Trimeric LpxA-like enzymes"/>
    <property type="match status" value="1"/>
</dbReference>
<evidence type="ECO:0000256" key="4">
    <source>
        <dbReference type="SAM" id="Phobius"/>
    </source>
</evidence>
<dbReference type="Gene3D" id="2.160.10.10">
    <property type="entry name" value="Hexapeptide repeat proteins"/>
    <property type="match status" value="1"/>
</dbReference>
<dbReference type="RefSeq" id="WP_178012970.1">
    <property type="nucleotide sequence ID" value="NZ_CP058316.1"/>
</dbReference>
<evidence type="ECO:0000256" key="3">
    <source>
        <dbReference type="ARBA" id="ARBA00022737"/>
    </source>
</evidence>
<protein>
    <submittedName>
        <fullName evidence="5">Putative colanic acid biosynthesis acetyltransferase</fullName>
    </submittedName>
</protein>
<keyword evidence="4" id="KW-0812">Transmembrane</keyword>
<dbReference type="CDD" id="cd05825">
    <property type="entry name" value="LbH_wcaF_like"/>
    <property type="match status" value="1"/>
</dbReference>